<proteinExistence type="predicted"/>
<reference evidence="2" key="1">
    <citation type="journal article" date="2015" name="Nature">
        <title>Complex archaea that bridge the gap between prokaryotes and eukaryotes.</title>
        <authorList>
            <person name="Spang A."/>
            <person name="Saw J.H."/>
            <person name="Jorgensen S.L."/>
            <person name="Zaremba-Niedzwiedzka K."/>
            <person name="Martijn J."/>
            <person name="Lind A.E."/>
            <person name="van Eijk R."/>
            <person name="Schleper C."/>
            <person name="Guy L."/>
            <person name="Ettema T.J."/>
        </authorList>
    </citation>
    <scope>NUCLEOTIDE SEQUENCE</scope>
</reference>
<organism evidence="2">
    <name type="scientific">marine sediment metagenome</name>
    <dbReference type="NCBI Taxonomy" id="412755"/>
    <lineage>
        <taxon>unclassified sequences</taxon>
        <taxon>metagenomes</taxon>
        <taxon>ecological metagenomes</taxon>
    </lineage>
</organism>
<evidence type="ECO:0000313" key="2">
    <source>
        <dbReference type="EMBL" id="KKM71170.1"/>
    </source>
</evidence>
<name>A0A0F9M3E7_9ZZZZ</name>
<sequence>MIPTWFSGAAYLSANPDVAADGWYGQHPWEHFISTGYIEGRTWNGDPRSPVASPPVEPDPEPSEPTEPEPGTNSPASHTVWVDKFSGKEKTTKFSSSGDNPQFKRFGAVAFGYWPGSDRRYVYNTKYVDSGAGHVEYHPELNGFYDVRWYFRKTENRSRTPCDVRLMNSGGTSDLISVSQYAAASDYTSVDIGMVLLTATDYILVMPGDRKSISFGKMVFTWK</sequence>
<protein>
    <submittedName>
        <fullName evidence="2">Uncharacterized protein</fullName>
    </submittedName>
</protein>
<dbReference type="EMBL" id="LAZR01009687">
    <property type="protein sequence ID" value="KKM71170.1"/>
    <property type="molecule type" value="Genomic_DNA"/>
</dbReference>
<feature type="region of interest" description="Disordered" evidence="1">
    <location>
        <begin position="43"/>
        <end position="79"/>
    </location>
</feature>
<accession>A0A0F9M3E7</accession>
<feature type="compositionally biased region" description="Acidic residues" evidence="1">
    <location>
        <begin position="58"/>
        <end position="67"/>
    </location>
</feature>
<comment type="caution">
    <text evidence="2">The sequence shown here is derived from an EMBL/GenBank/DDBJ whole genome shotgun (WGS) entry which is preliminary data.</text>
</comment>
<evidence type="ECO:0000256" key="1">
    <source>
        <dbReference type="SAM" id="MobiDB-lite"/>
    </source>
</evidence>
<gene>
    <name evidence="2" type="ORF">LCGC14_1433330</name>
</gene>
<dbReference type="AlphaFoldDB" id="A0A0F9M3E7"/>